<dbReference type="GO" id="GO:0004735">
    <property type="term" value="F:pyrroline-5-carboxylate reductase activity"/>
    <property type="evidence" value="ECO:0007669"/>
    <property type="project" value="UniProtKB-UniRule"/>
</dbReference>
<evidence type="ECO:0000256" key="3">
    <source>
        <dbReference type="ARBA" id="ARBA00023002"/>
    </source>
</evidence>
<evidence type="ECO:0000256" key="4">
    <source>
        <dbReference type="HAMAP-Rule" id="MF_01925"/>
    </source>
</evidence>
<dbReference type="Pfam" id="PF03807">
    <property type="entry name" value="F420_oxidored"/>
    <property type="match status" value="1"/>
</dbReference>
<dbReference type="InterPro" id="IPR000304">
    <property type="entry name" value="Pyrroline-COOH_reductase"/>
</dbReference>
<feature type="domain" description="Pyrroline-5-carboxylate reductase dimerisation" evidence="9">
    <location>
        <begin position="143"/>
        <end position="246"/>
    </location>
</feature>
<dbReference type="EC" id="1.5.1.2" evidence="4 5"/>
<dbReference type="InterPro" id="IPR036291">
    <property type="entry name" value="NAD(P)-bd_dom_sf"/>
</dbReference>
<keyword evidence="3 4" id="KW-0560">Oxidoreductase</keyword>
<comment type="subcellular location">
    <subcellularLocation>
        <location evidence="4">Cytoplasm</location>
    </subcellularLocation>
</comment>
<dbReference type="Pfam" id="PF14748">
    <property type="entry name" value="P5CR_dimer"/>
    <property type="match status" value="1"/>
</dbReference>
<evidence type="ECO:0000259" key="8">
    <source>
        <dbReference type="Pfam" id="PF03807"/>
    </source>
</evidence>
<feature type="domain" description="Pyrroline-5-carboxylate reductase catalytic N-terminal" evidence="8">
    <location>
        <begin position="11"/>
        <end position="80"/>
    </location>
</feature>
<dbReference type="GO" id="GO:0055129">
    <property type="term" value="P:L-proline biosynthetic process"/>
    <property type="evidence" value="ECO:0007669"/>
    <property type="project" value="UniProtKB-UniRule"/>
</dbReference>
<dbReference type="PROSITE" id="PS00521">
    <property type="entry name" value="P5CR"/>
    <property type="match status" value="1"/>
</dbReference>
<dbReference type="InterPro" id="IPR053790">
    <property type="entry name" value="P5CR-like_CS"/>
</dbReference>
<dbReference type="AlphaFoldDB" id="A0A2R7Y5Q8"/>
<dbReference type="SUPFAM" id="SSF48179">
    <property type="entry name" value="6-phosphogluconate dehydrogenase C-terminal domain-like"/>
    <property type="match status" value="1"/>
</dbReference>
<comment type="similarity">
    <text evidence="1 4 7">Belongs to the pyrroline-5-carboxylate reductase family.</text>
</comment>
<dbReference type="UniPathway" id="UPA00098">
    <property type="reaction ID" value="UER00361"/>
</dbReference>
<dbReference type="NCBIfam" id="TIGR00112">
    <property type="entry name" value="proC"/>
    <property type="match status" value="1"/>
</dbReference>
<feature type="binding site" evidence="6">
    <location>
        <position position="38"/>
    </location>
    <ligand>
        <name>NADPH</name>
        <dbReference type="ChEBI" id="CHEBI:57783"/>
    </ligand>
</feature>
<proteinExistence type="inferred from homology"/>
<gene>
    <name evidence="4" type="primary">proC</name>
    <name evidence="10" type="ORF">B7O98_05325</name>
</gene>
<dbReference type="InterPro" id="IPR008927">
    <property type="entry name" value="6-PGluconate_DH-like_C_sf"/>
</dbReference>
<dbReference type="EMBL" id="NBVN01000003">
    <property type="protein sequence ID" value="PUA32858.1"/>
    <property type="molecule type" value="Genomic_DNA"/>
</dbReference>
<evidence type="ECO:0000256" key="5">
    <source>
        <dbReference type="NCBIfam" id="TIGR00112"/>
    </source>
</evidence>
<evidence type="ECO:0000313" key="11">
    <source>
        <dbReference type="Proteomes" id="UP000244093"/>
    </source>
</evidence>
<dbReference type="InterPro" id="IPR028939">
    <property type="entry name" value="P5C_Rdtase_cat_N"/>
</dbReference>
<name>A0A2R7Y5Q8_9CREN</name>
<comment type="catalytic activity">
    <reaction evidence="4">
        <text>L-proline + NAD(+) = (S)-1-pyrroline-5-carboxylate + NADH + 2 H(+)</text>
        <dbReference type="Rhea" id="RHEA:14105"/>
        <dbReference type="ChEBI" id="CHEBI:15378"/>
        <dbReference type="ChEBI" id="CHEBI:17388"/>
        <dbReference type="ChEBI" id="CHEBI:57540"/>
        <dbReference type="ChEBI" id="CHEBI:57945"/>
        <dbReference type="ChEBI" id="CHEBI:60039"/>
        <dbReference type="EC" id="1.5.1.2"/>
    </reaction>
</comment>
<dbReference type="Proteomes" id="UP000244093">
    <property type="component" value="Unassembled WGS sequence"/>
</dbReference>
<dbReference type="FunFam" id="1.10.3730.10:FF:000001">
    <property type="entry name" value="Pyrroline-5-carboxylate reductase"/>
    <property type="match status" value="1"/>
</dbReference>
<keyword evidence="4" id="KW-0963">Cytoplasm</keyword>
<keyword evidence="4 7" id="KW-0641">Proline biosynthesis</keyword>
<dbReference type="InterPro" id="IPR029036">
    <property type="entry name" value="P5CR_dimer"/>
</dbReference>
<comment type="function">
    <text evidence="4">Catalyzes the reduction of 1-pyrroline-5-carboxylate (PCA) to L-proline.</text>
</comment>
<reference evidence="10 11" key="1">
    <citation type="journal article" date="2018" name="Syst. Appl. Microbiol.">
        <title>A new symbiotic nanoarchaeote (Candidatus Nanoclepta minutus) and its host (Zestosphaera tikiterensis gen. nov., sp. nov.) from a New Zealand hot spring.</title>
        <authorList>
            <person name="St John E."/>
            <person name="Liu Y."/>
            <person name="Podar M."/>
            <person name="Stott M.B."/>
            <person name="Meneghin J."/>
            <person name="Chen Z."/>
            <person name="Lagutin K."/>
            <person name="Mitchell K."/>
            <person name="Reysenbach A.L."/>
        </authorList>
    </citation>
    <scope>NUCLEOTIDE SEQUENCE [LARGE SCALE GENOMIC DNA]</scope>
    <source>
        <strain evidence="10">NZ3</strain>
    </source>
</reference>
<dbReference type="Gene3D" id="3.40.50.720">
    <property type="entry name" value="NAD(P)-binding Rossmann-like Domain"/>
    <property type="match status" value="1"/>
</dbReference>
<organism evidence="10 11">
    <name type="scientific">Zestosphaera tikiterensis</name>
    <dbReference type="NCBI Taxonomy" id="1973259"/>
    <lineage>
        <taxon>Archaea</taxon>
        <taxon>Thermoproteota</taxon>
        <taxon>Thermoprotei</taxon>
        <taxon>Desulfurococcales</taxon>
        <taxon>Desulfurococcaceae</taxon>
        <taxon>Zestosphaera</taxon>
    </lineage>
</organism>
<dbReference type="SUPFAM" id="SSF51735">
    <property type="entry name" value="NAD(P)-binding Rossmann-fold domains"/>
    <property type="match status" value="1"/>
</dbReference>
<evidence type="ECO:0000256" key="7">
    <source>
        <dbReference type="RuleBase" id="RU003903"/>
    </source>
</evidence>
<dbReference type="Gene3D" id="1.10.3730.10">
    <property type="entry name" value="ProC C-terminal domain-like"/>
    <property type="match status" value="1"/>
</dbReference>
<dbReference type="PIRSF" id="PIRSF000193">
    <property type="entry name" value="Pyrrol-5-carb_rd"/>
    <property type="match status" value="1"/>
</dbReference>
<protein>
    <recommendedName>
        <fullName evidence="4 5">Pyrroline-5-carboxylate reductase</fullName>
        <shortName evidence="4">P5C reductase</shortName>
        <shortName evidence="4">P5CR</shortName>
        <ecNumber evidence="4 5">1.5.1.2</ecNumber>
    </recommendedName>
    <alternativeName>
        <fullName evidence="4">PCA reductase</fullName>
    </alternativeName>
</protein>
<comment type="catalytic activity">
    <reaction evidence="4 7">
        <text>L-proline + NADP(+) = (S)-1-pyrroline-5-carboxylate + NADPH + 2 H(+)</text>
        <dbReference type="Rhea" id="RHEA:14109"/>
        <dbReference type="ChEBI" id="CHEBI:15378"/>
        <dbReference type="ChEBI" id="CHEBI:17388"/>
        <dbReference type="ChEBI" id="CHEBI:57783"/>
        <dbReference type="ChEBI" id="CHEBI:58349"/>
        <dbReference type="ChEBI" id="CHEBI:60039"/>
        <dbReference type="EC" id="1.5.1.2"/>
    </reaction>
</comment>
<dbReference type="HAMAP" id="MF_01925">
    <property type="entry name" value="P5C_reductase"/>
    <property type="match status" value="1"/>
</dbReference>
<dbReference type="GO" id="GO:0005737">
    <property type="term" value="C:cytoplasm"/>
    <property type="evidence" value="ECO:0007669"/>
    <property type="project" value="UniProtKB-SubCell"/>
</dbReference>
<evidence type="ECO:0000259" key="9">
    <source>
        <dbReference type="Pfam" id="PF14748"/>
    </source>
</evidence>
<evidence type="ECO:0000313" key="10">
    <source>
        <dbReference type="EMBL" id="PUA32858.1"/>
    </source>
</evidence>
<evidence type="ECO:0000256" key="6">
    <source>
        <dbReference type="PIRSR" id="PIRSR000193-1"/>
    </source>
</evidence>
<keyword evidence="4 7" id="KW-0028">Amino-acid biosynthesis</keyword>
<keyword evidence="2 4" id="KW-0521">NADP</keyword>
<evidence type="ECO:0000256" key="1">
    <source>
        <dbReference type="ARBA" id="ARBA00005525"/>
    </source>
</evidence>
<sequence>MIKAFLQCFEGIHVYASGRRDETLAKASSLGAEAHKDNDYVVRNSDVVFLSVKPYHFPVLYSQVNRDSWEGKVVVSVMAGVKLETLEKALVGAEVFRAMPNINAFVGRSTTAVATNNAAVRNESRDLVDKLFRCLGTVYWVPEEYLDIWTGLVGSGPAFIAEIIDGLVLGAVASGMSREVAYNAVLDMIDGTVKLLKELKIHPIEVRDEVTTPAGTTINGLKVFESKGVKAGLMEIVETAYKRSVEIGNEVNKAIKTKLQMI</sequence>
<dbReference type="PANTHER" id="PTHR11645">
    <property type="entry name" value="PYRROLINE-5-CARBOXYLATE REDUCTASE"/>
    <property type="match status" value="1"/>
</dbReference>
<accession>A0A2R7Y5Q8</accession>
<evidence type="ECO:0000256" key="2">
    <source>
        <dbReference type="ARBA" id="ARBA00022857"/>
    </source>
</evidence>
<dbReference type="PANTHER" id="PTHR11645:SF0">
    <property type="entry name" value="PYRROLINE-5-CARBOXYLATE REDUCTASE 3"/>
    <property type="match status" value="1"/>
</dbReference>
<comment type="pathway">
    <text evidence="4 7">Amino-acid biosynthesis; L-proline biosynthesis; L-proline from L-glutamate 5-semialdehyde: step 1/1.</text>
</comment>
<comment type="caution">
    <text evidence="10">The sequence shown here is derived from an EMBL/GenBank/DDBJ whole genome shotgun (WGS) entry which is preliminary data.</text>
</comment>